<dbReference type="SUPFAM" id="SSF54826">
    <property type="entry name" value="Enolase N-terminal domain-like"/>
    <property type="match status" value="1"/>
</dbReference>
<name>X1LNE9_9ZZZZ</name>
<evidence type="ECO:0000313" key="2">
    <source>
        <dbReference type="EMBL" id="GAI20892.1"/>
    </source>
</evidence>
<dbReference type="AlphaFoldDB" id="X1LNE9"/>
<accession>X1LNE9</accession>
<organism evidence="2">
    <name type="scientific">marine sediment metagenome</name>
    <dbReference type="NCBI Taxonomy" id="412755"/>
    <lineage>
        <taxon>unclassified sequences</taxon>
        <taxon>metagenomes</taxon>
        <taxon>ecological metagenomes</taxon>
    </lineage>
</organism>
<evidence type="ECO:0000259" key="1">
    <source>
        <dbReference type="Pfam" id="PF05034"/>
    </source>
</evidence>
<feature type="domain" description="Methylaspartate ammonia-lyase N-terminal" evidence="1">
    <location>
        <begin position="1"/>
        <end position="95"/>
    </location>
</feature>
<dbReference type="InterPro" id="IPR029017">
    <property type="entry name" value="Enolase-like_N"/>
</dbReference>
<dbReference type="EMBL" id="BARV01017224">
    <property type="protein sequence ID" value="GAI20892.1"/>
    <property type="molecule type" value="Genomic_DNA"/>
</dbReference>
<dbReference type="Pfam" id="PF05034">
    <property type="entry name" value="MAAL_N"/>
    <property type="match status" value="1"/>
</dbReference>
<sequence length="96" mass="10431">MRIRDMLMVAGLGGYYFDDFQAIKRGAKEDGFFYIGNPVTPGHSRIRQPGECISVMLILEGGQVGIGDCVGIQYSGVVGRDPVLVAEKHVSSLEKL</sequence>
<feature type="non-terminal residue" evidence="2">
    <location>
        <position position="96"/>
    </location>
</feature>
<dbReference type="InterPro" id="IPR022665">
    <property type="entry name" value="MeAsp_NH4-lyase_N"/>
</dbReference>
<protein>
    <recommendedName>
        <fullName evidence="1">Methylaspartate ammonia-lyase N-terminal domain-containing protein</fullName>
    </recommendedName>
</protein>
<gene>
    <name evidence="2" type="ORF">S06H3_29404</name>
</gene>
<reference evidence="2" key="1">
    <citation type="journal article" date="2014" name="Front. Microbiol.">
        <title>High frequency of phylogenetically diverse reductive dehalogenase-homologous genes in deep subseafloor sedimentary metagenomes.</title>
        <authorList>
            <person name="Kawai M."/>
            <person name="Futagami T."/>
            <person name="Toyoda A."/>
            <person name="Takaki Y."/>
            <person name="Nishi S."/>
            <person name="Hori S."/>
            <person name="Arai W."/>
            <person name="Tsubouchi T."/>
            <person name="Morono Y."/>
            <person name="Uchiyama I."/>
            <person name="Ito T."/>
            <person name="Fujiyama A."/>
            <person name="Inagaki F."/>
            <person name="Takami H."/>
        </authorList>
    </citation>
    <scope>NUCLEOTIDE SEQUENCE</scope>
    <source>
        <strain evidence="2">Expedition CK06-06</strain>
    </source>
</reference>
<comment type="caution">
    <text evidence="2">The sequence shown here is derived from an EMBL/GenBank/DDBJ whole genome shotgun (WGS) entry which is preliminary data.</text>
</comment>
<proteinExistence type="predicted"/>
<dbReference type="Gene3D" id="3.30.390.10">
    <property type="entry name" value="Enolase-like, N-terminal domain"/>
    <property type="match status" value="1"/>
</dbReference>